<name>A0A397GCI3_9GLOM</name>
<feature type="chain" id="PRO_5017425607" evidence="1">
    <location>
        <begin position="25"/>
        <end position="131"/>
    </location>
</feature>
<evidence type="ECO:0000313" key="2">
    <source>
        <dbReference type="EMBL" id="RHZ47338.1"/>
    </source>
</evidence>
<gene>
    <name evidence="2" type="ORF">Glove_585g24</name>
</gene>
<protein>
    <submittedName>
        <fullName evidence="2">Uncharacterized protein</fullName>
    </submittedName>
</protein>
<reference evidence="2 3" key="1">
    <citation type="submission" date="2018-08" db="EMBL/GenBank/DDBJ databases">
        <title>Genome and evolution of the arbuscular mycorrhizal fungus Diversispora epigaea (formerly Glomus versiforme) and its bacterial endosymbionts.</title>
        <authorList>
            <person name="Sun X."/>
            <person name="Fei Z."/>
            <person name="Harrison M."/>
        </authorList>
    </citation>
    <scope>NUCLEOTIDE SEQUENCE [LARGE SCALE GENOMIC DNA]</scope>
    <source>
        <strain evidence="2 3">IT104</strain>
    </source>
</reference>
<sequence>MMMKSKIFTFLAALFLICLVFSHAAPIPGDSAVVILSNLDGKITFTQVDDVNVKIVGKINKGITEDKLENYFVQLGIPKVPFSEFGIKKIEVPGTAKWELTSPGQVNQLINSDLLIYHKNEVIDTGTMEIP</sequence>
<comment type="caution">
    <text evidence="2">The sequence shown here is derived from an EMBL/GenBank/DDBJ whole genome shotgun (WGS) entry which is preliminary data.</text>
</comment>
<dbReference type="EMBL" id="PQFF01000492">
    <property type="protein sequence ID" value="RHZ47338.1"/>
    <property type="molecule type" value="Genomic_DNA"/>
</dbReference>
<organism evidence="2 3">
    <name type="scientific">Diversispora epigaea</name>
    <dbReference type="NCBI Taxonomy" id="1348612"/>
    <lineage>
        <taxon>Eukaryota</taxon>
        <taxon>Fungi</taxon>
        <taxon>Fungi incertae sedis</taxon>
        <taxon>Mucoromycota</taxon>
        <taxon>Glomeromycotina</taxon>
        <taxon>Glomeromycetes</taxon>
        <taxon>Diversisporales</taxon>
        <taxon>Diversisporaceae</taxon>
        <taxon>Diversispora</taxon>
    </lineage>
</organism>
<evidence type="ECO:0000256" key="1">
    <source>
        <dbReference type="SAM" id="SignalP"/>
    </source>
</evidence>
<feature type="signal peptide" evidence="1">
    <location>
        <begin position="1"/>
        <end position="24"/>
    </location>
</feature>
<accession>A0A397GCI3</accession>
<dbReference type="AlphaFoldDB" id="A0A397GCI3"/>
<evidence type="ECO:0000313" key="3">
    <source>
        <dbReference type="Proteomes" id="UP000266861"/>
    </source>
</evidence>
<dbReference type="Proteomes" id="UP000266861">
    <property type="component" value="Unassembled WGS sequence"/>
</dbReference>
<keyword evidence="1" id="KW-0732">Signal</keyword>
<proteinExistence type="predicted"/>
<keyword evidence="3" id="KW-1185">Reference proteome</keyword>
<dbReference type="OrthoDB" id="2370796at2759"/>